<dbReference type="GO" id="GO:0016740">
    <property type="term" value="F:transferase activity"/>
    <property type="evidence" value="ECO:0007669"/>
    <property type="project" value="UniProtKB-KW"/>
</dbReference>
<dbReference type="Gene3D" id="3.40.50.300">
    <property type="entry name" value="P-loop containing nucleotide triphosphate hydrolases"/>
    <property type="match status" value="1"/>
</dbReference>
<accession>A0A2H0WRE9</accession>
<dbReference type="AlphaFoldDB" id="A0A2H0WRE9"/>
<evidence type="ECO:0000256" key="4">
    <source>
        <dbReference type="ARBA" id="ARBA00022490"/>
    </source>
</evidence>
<protein>
    <recommendedName>
        <fullName evidence="3">tRNA threonylcarbamoyladenosine biosynthesis protein TsaE</fullName>
    </recommendedName>
    <alternativeName>
        <fullName evidence="10">t(6)A37 threonylcarbamoyladenosine biosynthesis protein TsaE</fullName>
    </alternativeName>
</protein>
<dbReference type="SUPFAM" id="SSF52540">
    <property type="entry name" value="P-loop containing nucleoside triphosphate hydrolases"/>
    <property type="match status" value="1"/>
</dbReference>
<dbReference type="GO" id="GO:0005737">
    <property type="term" value="C:cytoplasm"/>
    <property type="evidence" value="ECO:0007669"/>
    <property type="project" value="UniProtKB-SubCell"/>
</dbReference>
<organism evidence="11 12">
    <name type="scientific">Candidatus Shapirobacteria bacterium CG09_land_8_20_14_0_10_38_17</name>
    <dbReference type="NCBI Taxonomy" id="1974884"/>
    <lineage>
        <taxon>Bacteria</taxon>
        <taxon>Candidatus Shapironibacteriota</taxon>
    </lineage>
</organism>
<gene>
    <name evidence="11" type="ORF">COT63_00920</name>
</gene>
<evidence type="ECO:0000256" key="8">
    <source>
        <dbReference type="ARBA" id="ARBA00022840"/>
    </source>
</evidence>
<keyword evidence="8" id="KW-0067">ATP-binding</keyword>
<evidence type="ECO:0000256" key="3">
    <source>
        <dbReference type="ARBA" id="ARBA00019010"/>
    </source>
</evidence>
<keyword evidence="9" id="KW-0460">Magnesium</keyword>
<dbReference type="NCBIfam" id="TIGR00150">
    <property type="entry name" value="T6A_YjeE"/>
    <property type="match status" value="1"/>
</dbReference>
<reference evidence="12" key="1">
    <citation type="submission" date="2017-09" db="EMBL/GenBank/DDBJ databases">
        <title>Depth-based differentiation of microbial function through sediment-hosted aquifers and enrichment of novel symbionts in the deep terrestrial subsurface.</title>
        <authorList>
            <person name="Probst A.J."/>
            <person name="Ladd B."/>
            <person name="Jarett J.K."/>
            <person name="Geller-Mcgrath D.E."/>
            <person name="Sieber C.M.K."/>
            <person name="Emerson J.B."/>
            <person name="Anantharaman K."/>
            <person name="Thomas B.C."/>
            <person name="Malmstrom R."/>
            <person name="Stieglmeier M."/>
            <person name="Klingl A."/>
            <person name="Woyke T."/>
            <person name="Ryan C.M."/>
            <person name="Banfield J.F."/>
        </authorList>
    </citation>
    <scope>NUCLEOTIDE SEQUENCE [LARGE SCALE GENOMIC DNA]</scope>
</reference>
<dbReference type="Proteomes" id="UP000231282">
    <property type="component" value="Unassembled WGS sequence"/>
</dbReference>
<keyword evidence="5" id="KW-0819">tRNA processing</keyword>
<evidence type="ECO:0000256" key="9">
    <source>
        <dbReference type="ARBA" id="ARBA00022842"/>
    </source>
</evidence>
<keyword evidence="6" id="KW-0479">Metal-binding</keyword>
<comment type="caution">
    <text evidence="11">The sequence shown here is derived from an EMBL/GenBank/DDBJ whole genome shotgun (WGS) entry which is preliminary data.</text>
</comment>
<evidence type="ECO:0000256" key="1">
    <source>
        <dbReference type="ARBA" id="ARBA00004496"/>
    </source>
</evidence>
<dbReference type="PANTHER" id="PTHR33540:SF2">
    <property type="entry name" value="TRNA THREONYLCARBAMOYLADENOSINE BIOSYNTHESIS PROTEIN TSAE"/>
    <property type="match status" value="1"/>
</dbReference>
<keyword evidence="4" id="KW-0963">Cytoplasm</keyword>
<dbReference type="PANTHER" id="PTHR33540">
    <property type="entry name" value="TRNA THREONYLCARBAMOYLADENOSINE BIOSYNTHESIS PROTEIN TSAE"/>
    <property type="match status" value="1"/>
</dbReference>
<comment type="subcellular location">
    <subcellularLocation>
        <location evidence="1">Cytoplasm</location>
    </subcellularLocation>
</comment>
<dbReference type="EMBL" id="PEZH01000016">
    <property type="protein sequence ID" value="PIS15252.1"/>
    <property type="molecule type" value="Genomic_DNA"/>
</dbReference>
<evidence type="ECO:0000256" key="7">
    <source>
        <dbReference type="ARBA" id="ARBA00022741"/>
    </source>
</evidence>
<name>A0A2H0WRE9_9BACT</name>
<evidence type="ECO:0000256" key="6">
    <source>
        <dbReference type="ARBA" id="ARBA00022723"/>
    </source>
</evidence>
<evidence type="ECO:0000313" key="11">
    <source>
        <dbReference type="EMBL" id="PIS15252.1"/>
    </source>
</evidence>
<evidence type="ECO:0000313" key="12">
    <source>
        <dbReference type="Proteomes" id="UP000231282"/>
    </source>
</evidence>
<evidence type="ECO:0000256" key="5">
    <source>
        <dbReference type="ARBA" id="ARBA00022694"/>
    </source>
</evidence>
<dbReference type="Pfam" id="PF02367">
    <property type="entry name" value="TsaE"/>
    <property type="match status" value="1"/>
</dbReference>
<keyword evidence="11" id="KW-0808">Transferase</keyword>
<evidence type="ECO:0000256" key="10">
    <source>
        <dbReference type="ARBA" id="ARBA00032441"/>
    </source>
</evidence>
<keyword evidence="7" id="KW-0547">Nucleotide-binding</keyword>
<dbReference type="InterPro" id="IPR027417">
    <property type="entry name" value="P-loop_NTPase"/>
</dbReference>
<dbReference type="GO" id="GO:0005524">
    <property type="term" value="F:ATP binding"/>
    <property type="evidence" value="ECO:0007669"/>
    <property type="project" value="UniProtKB-KW"/>
</dbReference>
<proteinExistence type="inferred from homology"/>
<evidence type="ECO:0000256" key="2">
    <source>
        <dbReference type="ARBA" id="ARBA00007599"/>
    </source>
</evidence>
<dbReference type="GO" id="GO:0046872">
    <property type="term" value="F:metal ion binding"/>
    <property type="evidence" value="ECO:0007669"/>
    <property type="project" value="UniProtKB-KW"/>
</dbReference>
<comment type="similarity">
    <text evidence="2">Belongs to the TsaE family.</text>
</comment>
<dbReference type="InterPro" id="IPR003442">
    <property type="entry name" value="T6A_TsaE"/>
</dbReference>
<dbReference type="GO" id="GO:0002949">
    <property type="term" value="P:tRNA threonylcarbamoyladenosine modification"/>
    <property type="evidence" value="ECO:0007669"/>
    <property type="project" value="InterPro"/>
</dbReference>
<sequence>MKSINDGKNFRVVTGSPRETKKLAQKIFQENKKELRNRCLIFALQGELGTGKTQLAKGLGRALGIKETIVSPSFTLIREYPFEVGGRRGIFYHLDAWRIETAEEWLALDVRGLIKPGNVVAIEWPEKGRETWDKIFDSLAVKVVWVNLEHQGKGERIISQPRRLGGPE</sequence>